<accession>A0AAV1DZ91</accession>
<organism evidence="1 2">
    <name type="scientific">Oldenlandia corymbosa var. corymbosa</name>
    <dbReference type="NCBI Taxonomy" id="529605"/>
    <lineage>
        <taxon>Eukaryota</taxon>
        <taxon>Viridiplantae</taxon>
        <taxon>Streptophyta</taxon>
        <taxon>Embryophyta</taxon>
        <taxon>Tracheophyta</taxon>
        <taxon>Spermatophyta</taxon>
        <taxon>Magnoliopsida</taxon>
        <taxon>eudicotyledons</taxon>
        <taxon>Gunneridae</taxon>
        <taxon>Pentapetalae</taxon>
        <taxon>asterids</taxon>
        <taxon>lamiids</taxon>
        <taxon>Gentianales</taxon>
        <taxon>Rubiaceae</taxon>
        <taxon>Rubioideae</taxon>
        <taxon>Spermacoceae</taxon>
        <taxon>Hedyotis-Oldenlandia complex</taxon>
        <taxon>Oldenlandia</taxon>
    </lineage>
</organism>
<gene>
    <name evidence="1" type="ORF">OLC1_LOCUS19708</name>
</gene>
<name>A0AAV1DZ91_OLDCO</name>
<dbReference type="EMBL" id="OX459124">
    <property type="protein sequence ID" value="CAI9112531.1"/>
    <property type="molecule type" value="Genomic_DNA"/>
</dbReference>
<proteinExistence type="predicted"/>
<evidence type="ECO:0000313" key="2">
    <source>
        <dbReference type="Proteomes" id="UP001161247"/>
    </source>
</evidence>
<protein>
    <submittedName>
        <fullName evidence="1">OLC1v1012990C1</fullName>
    </submittedName>
</protein>
<dbReference type="Proteomes" id="UP001161247">
    <property type="component" value="Chromosome 7"/>
</dbReference>
<reference evidence="1" key="1">
    <citation type="submission" date="2023-03" db="EMBL/GenBank/DDBJ databases">
        <authorList>
            <person name="Julca I."/>
        </authorList>
    </citation>
    <scope>NUCLEOTIDE SEQUENCE</scope>
</reference>
<keyword evidence="2" id="KW-1185">Reference proteome</keyword>
<dbReference type="AlphaFoldDB" id="A0AAV1DZ91"/>
<evidence type="ECO:0000313" key="1">
    <source>
        <dbReference type="EMBL" id="CAI9112531.1"/>
    </source>
</evidence>
<sequence length="214" mass="25102">MSNKCFVRVELGFAYFQEIPLPSTLLIQDEDRSKEILLISNNNEYKVSGFVNKDWTHVRIGGNNWYEFVKAHKLILNQGLYFIVRELGIMNIFLFDKNNVLSNSPTPNMTWNHINNIKVQMTVPSEFWRRHRSILTKNLAVIYTNAMMYNMEFHKSYNPLHYSKKVSQLKIVGNWNTLMLDNQFPKGSVLKFMLDVESVHSRKNDVTFSISEIS</sequence>